<dbReference type="Pfam" id="PF01926">
    <property type="entry name" value="MMR_HSR1"/>
    <property type="match status" value="1"/>
</dbReference>
<dbReference type="Pfam" id="PF05128">
    <property type="entry name" value="DUF697"/>
    <property type="match status" value="1"/>
</dbReference>
<dbReference type="Gene3D" id="3.40.50.300">
    <property type="entry name" value="P-loop containing nucleotide triphosphate hydrolases"/>
    <property type="match status" value="1"/>
</dbReference>
<dbReference type="PATRIC" id="fig|179408.3.peg.6643"/>
<dbReference type="GO" id="GO:0005737">
    <property type="term" value="C:cytoplasm"/>
    <property type="evidence" value="ECO:0007669"/>
    <property type="project" value="TreeGrafter"/>
</dbReference>
<gene>
    <name evidence="7" type="ORF">Osc7112_5318</name>
</gene>
<dbReference type="AlphaFoldDB" id="K9VNQ6"/>
<keyword evidence="2" id="KW-0812">Transmembrane</keyword>
<evidence type="ECO:0000256" key="2">
    <source>
        <dbReference type="ARBA" id="ARBA00022692"/>
    </source>
</evidence>
<dbReference type="PANTHER" id="PTHR42714:SF6">
    <property type="entry name" value="TRANSLATION INITIATION FACTOR IF-2"/>
    <property type="match status" value="1"/>
</dbReference>
<evidence type="ECO:0000313" key="7">
    <source>
        <dbReference type="EMBL" id="AFZ09556.1"/>
    </source>
</evidence>
<feature type="compositionally biased region" description="Polar residues" evidence="5">
    <location>
        <begin position="231"/>
        <end position="246"/>
    </location>
</feature>
<dbReference type="InterPro" id="IPR021147">
    <property type="entry name" value="DUF697"/>
</dbReference>
<organism evidence="7 8">
    <name type="scientific">Phormidium nigroviride PCC 7112</name>
    <dbReference type="NCBI Taxonomy" id="179408"/>
    <lineage>
        <taxon>Bacteria</taxon>
        <taxon>Bacillati</taxon>
        <taxon>Cyanobacteriota</taxon>
        <taxon>Cyanophyceae</taxon>
        <taxon>Oscillatoriophycideae</taxon>
        <taxon>Oscillatoriales</taxon>
        <taxon>Oscillatoriaceae</taxon>
        <taxon>Phormidium</taxon>
    </lineage>
</organism>
<feature type="region of interest" description="Disordered" evidence="5">
    <location>
        <begin position="224"/>
        <end position="249"/>
    </location>
</feature>
<dbReference type="Proteomes" id="UP000010478">
    <property type="component" value="Chromosome"/>
</dbReference>
<keyword evidence="8" id="KW-1185">Reference proteome</keyword>
<dbReference type="PANTHER" id="PTHR42714">
    <property type="entry name" value="TRNA MODIFICATION GTPASE GTPBP3"/>
    <property type="match status" value="1"/>
</dbReference>
<keyword evidence="4" id="KW-0472">Membrane</keyword>
<dbReference type="SUPFAM" id="SSF52540">
    <property type="entry name" value="P-loop containing nucleoside triphosphate hydrolases"/>
    <property type="match status" value="1"/>
</dbReference>
<comment type="subcellular location">
    <subcellularLocation>
        <location evidence="1">Membrane</location>
        <topology evidence="1">Multi-pass membrane protein</topology>
    </subcellularLocation>
</comment>
<dbReference type="HOGENOM" id="CLU_035027_0_0_3"/>
<dbReference type="InterPro" id="IPR006073">
    <property type="entry name" value="GTP-bd"/>
</dbReference>
<evidence type="ECO:0000256" key="1">
    <source>
        <dbReference type="ARBA" id="ARBA00004141"/>
    </source>
</evidence>
<dbReference type="STRING" id="179408.Osc7112_5318"/>
<accession>K9VNQ6</accession>
<keyword evidence="3" id="KW-1133">Transmembrane helix</keyword>
<dbReference type="GO" id="GO:0002098">
    <property type="term" value="P:tRNA wobble uridine modification"/>
    <property type="evidence" value="ECO:0007669"/>
    <property type="project" value="TreeGrafter"/>
</dbReference>
<dbReference type="GO" id="GO:0016020">
    <property type="term" value="C:membrane"/>
    <property type="evidence" value="ECO:0007669"/>
    <property type="project" value="UniProtKB-SubCell"/>
</dbReference>
<dbReference type="InterPro" id="IPR027417">
    <property type="entry name" value="P-loop_NTPase"/>
</dbReference>
<evidence type="ECO:0000256" key="4">
    <source>
        <dbReference type="ARBA" id="ARBA00023136"/>
    </source>
</evidence>
<evidence type="ECO:0000313" key="8">
    <source>
        <dbReference type="Proteomes" id="UP000010478"/>
    </source>
</evidence>
<dbReference type="RefSeq" id="WP_015178769.1">
    <property type="nucleotide sequence ID" value="NC_019729.1"/>
</dbReference>
<dbReference type="KEGG" id="oni:Osc7112_5318"/>
<reference evidence="7 8" key="1">
    <citation type="submission" date="2012-05" db="EMBL/GenBank/DDBJ databases">
        <title>Finished chromosome of genome of Oscillatoria sp. PCC 7112.</title>
        <authorList>
            <consortium name="US DOE Joint Genome Institute"/>
            <person name="Gugger M."/>
            <person name="Coursin T."/>
            <person name="Rippka R."/>
            <person name="Tandeau De Marsac N."/>
            <person name="Huntemann M."/>
            <person name="Wei C.-L."/>
            <person name="Han J."/>
            <person name="Detter J.C."/>
            <person name="Han C."/>
            <person name="Tapia R."/>
            <person name="Davenport K."/>
            <person name="Daligault H."/>
            <person name="Erkkila T."/>
            <person name="Gu W."/>
            <person name="Munk A.C.C."/>
            <person name="Teshima H."/>
            <person name="Xu Y."/>
            <person name="Chain P."/>
            <person name="Chen A."/>
            <person name="Krypides N."/>
            <person name="Mavromatis K."/>
            <person name="Markowitz V."/>
            <person name="Szeto E."/>
            <person name="Ivanova N."/>
            <person name="Mikhailova N."/>
            <person name="Ovchinnikova G."/>
            <person name="Pagani I."/>
            <person name="Pati A."/>
            <person name="Goodwin L."/>
            <person name="Peters L."/>
            <person name="Pitluck S."/>
            <person name="Woyke T."/>
            <person name="Kerfeld C."/>
        </authorList>
    </citation>
    <scope>NUCLEOTIDE SEQUENCE [LARGE SCALE GENOMIC DNA]</scope>
    <source>
        <strain evidence="7 8">PCC 7112</strain>
    </source>
</reference>
<evidence type="ECO:0000259" key="6">
    <source>
        <dbReference type="Pfam" id="PF01926"/>
    </source>
</evidence>
<dbReference type="GO" id="GO:0030488">
    <property type="term" value="P:tRNA methylation"/>
    <property type="evidence" value="ECO:0007669"/>
    <property type="project" value="TreeGrafter"/>
</dbReference>
<evidence type="ECO:0000256" key="3">
    <source>
        <dbReference type="ARBA" id="ARBA00022989"/>
    </source>
</evidence>
<dbReference type="eggNOG" id="COG1100">
    <property type="taxonomic scope" value="Bacteria"/>
</dbReference>
<feature type="domain" description="G" evidence="6">
    <location>
        <begin position="64"/>
        <end position="194"/>
    </location>
</feature>
<evidence type="ECO:0000256" key="5">
    <source>
        <dbReference type="SAM" id="MobiDB-lite"/>
    </source>
</evidence>
<dbReference type="GO" id="GO:0005525">
    <property type="term" value="F:GTP binding"/>
    <property type="evidence" value="ECO:0007669"/>
    <property type="project" value="InterPro"/>
</dbReference>
<name>K9VNQ6_9CYAN</name>
<sequence>MGDNSLQENRLSLARASLREALARYSHLRQGKKNSNNTELEAALQYQLDILTSTSEKLDHNIIRIATFGLVSRGKSAVLNALLGQKILQTGPLNGVTQWPRSVRWSVPLSFLDSDESPQPPLVKGGKGGVQVELIDTPGLDEVGGEVRGEMAKQVTRQADLILFVVAGDITRTEYQALCELQTAQKPVILVFNKIDLYPELDRKAIYQSLQALANSEELAAAAVTEKTDSENLSDPNNPSDKSTVKSPPKAAKSLEIVMVAAEPAPVQVRVEWSDGRVTNEWESPPAQIDELKHKILTILNREGRSLLALNALVEARDAEANIARHVLKLRQTEAEDLIWQFAKYKALAVGLNPVAFLDVMGATVADLALIRSLSRLYGLPMTGYEAGKLWQTIFSSAGGVLLGELGSSFLLGFGKSAAAAAPQIGFSTFAGVAVTQASLAAYGTYAVGRAAQVYLEKGCTWGPLGQDTVIQEILATIERNTIIDRLQQEFKI</sequence>
<protein>
    <submittedName>
        <fullName evidence="7">GTP-binding protein HSR1-related protein</fullName>
    </submittedName>
</protein>
<dbReference type="CDD" id="cd00880">
    <property type="entry name" value="Era_like"/>
    <property type="match status" value="1"/>
</dbReference>
<dbReference type="OrthoDB" id="494524at2"/>
<dbReference type="EMBL" id="CP003614">
    <property type="protein sequence ID" value="AFZ09556.1"/>
    <property type="molecule type" value="Genomic_DNA"/>
</dbReference>
<dbReference type="eggNOG" id="COG3597">
    <property type="taxonomic scope" value="Bacteria"/>
</dbReference>
<proteinExistence type="predicted"/>